<evidence type="ECO:0000313" key="4">
    <source>
        <dbReference type="Proteomes" id="UP001418444"/>
    </source>
</evidence>
<dbReference type="CDD" id="cd07581">
    <property type="entry name" value="nitrilase_3"/>
    <property type="match status" value="1"/>
</dbReference>
<dbReference type="RefSeq" id="WP_344785742.1">
    <property type="nucleotide sequence ID" value="NZ_BAAAZW010000013.1"/>
</dbReference>
<name>A0ABP7PR50_9ACTN</name>
<dbReference type="PROSITE" id="PS01227">
    <property type="entry name" value="UPF0012"/>
    <property type="match status" value="1"/>
</dbReference>
<dbReference type="Proteomes" id="UP001418444">
    <property type="component" value="Unassembled WGS sequence"/>
</dbReference>
<organism evidence="3 4">
    <name type="scientific">Gordonia caeni</name>
    <dbReference type="NCBI Taxonomy" id="1007097"/>
    <lineage>
        <taxon>Bacteria</taxon>
        <taxon>Bacillati</taxon>
        <taxon>Actinomycetota</taxon>
        <taxon>Actinomycetes</taxon>
        <taxon>Mycobacteriales</taxon>
        <taxon>Gordoniaceae</taxon>
        <taxon>Gordonia</taxon>
    </lineage>
</organism>
<evidence type="ECO:0000256" key="1">
    <source>
        <dbReference type="ARBA" id="ARBA00010613"/>
    </source>
</evidence>
<keyword evidence="3" id="KW-0378">Hydrolase</keyword>
<dbReference type="SUPFAM" id="SSF56317">
    <property type="entry name" value="Carbon-nitrogen hydrolase"/>
    <property type="match status" value="1"/>
</dbReference>
<dbReference type="PANTHER" id="PTHR23088:SF27">
    <property type="entry name" value="DEAMINATED GLUTATHIONE AMIDASE"/>
    <property type="match status" value="1"/>
</dbReference>
<keyword evidence="4" id="KW-1185">Reference proteome</keyword>
<accession>A0ABP7PR50</accession>
<gene>
    <name evidence="3" type="ORF">GCM10022231_34030</name>
</gene>
<dbReference type="Pfam" id="PF00795">
    <property type="entry name" value="CN_hydrolase"/>
    <property type="match status" value="1"/>
</dbReference>
<evidence type="ECO:0000259" key="2">
    <source>
        <dbReference type="PROSITE" id="PS50263"/>
    </source>
</evidence>
<dbReference type="Gene3D" id="3.60.110.10">
    <property type="entry name" value="Carbon-nitrogen hydrolase"/>
    <property type="match status" value="1"/>
</dbReference>
<dbReference type="PROSITE" id="PS50263">
    <property type="entry name" value="CN_HYDROLASE"/>
    <property type="match status" value="1"/>
</dbReference>
<dbReference type="InterPro" id="IPR001110">
    <property type="entry name" value="UPF0012_CS"/>
</dbReference>
<reference evidence="4" key="1">
    <citation type="journal article" date="2019" name="Int. J. Syst. Evol. Microbiol.">
        <title>The Global Catalogue of Microorganisms (GCM) 10K type strain sequencing project: providing services to taxonomists for standard genome sequencing and annotation.</title>
        <authorList>
            <consortium name="The Broad Institute Genomics Platform"/>
            <consortium name="The Broad Institute Genome Sequencing Center for Infectious Disease"/>
            <person name="Wu L."/>
            <person name="Ma J."/>
        </authorList>
    </citation>
    <scope>NUCLEOTIDE SEQUENCE [LARGE SCALE GENOMIC DNA]</scope>
    <source>
        <strain evidence="4">JCM 16923</strain>
    </source>
</reference>
<dbReference type="GO" id="GO:0016787">
    <property type="term" value="F:hydrolase activity"/>
    <property type="evidence" value="ECO:0007669"/>
    <property type="project" value="UniProtKB-KW"/>
</dbReference>
<comment type="caution">
    <text evidence="3">The sequence shown here is derived from an EMBL/GenBank/DDBJ whole genome shotgun (WGS) entry which is preliminary data.</text>
</comment>
<dbReference type="InterPro" id="IPR003010">
    <property type="entry name" value="C-N_Hydrolase"/>
</dbReference>
<dbReference type="EMBL" id="BAAAZW010000013">
    <property type="protein sequence ID" value="GAA3969921.1"/>
    <property type="molecule type" value="Genomic_DNA"/>
</dbReference>
<protein>
    <submittedName>
        <fullName evidence="3">Carbon-nitrogen hydrolase family protein</fullName>
    </submittedName>
</protein>
<sequence length="271" mass="28335">MRIALAQCSSGTDPAENLRLVGELTREAAAAGAELVVFPEAMMCRFGVPLGDVAEPLDGPWARRVAEIAEETGTAVIAGMFTPSGDGRVRNTLVIAVPGAPMRGYHKIHLYDAFGFAESATVAPGDEPVVVEIAGHRVGVATCYDIRFPALFTELAGRGAELIVVPASWGAGPGKREQWQLLASARALDSATFVAAVGQAEPDDPRVRESKAPTGIGYSRISDPFGSVVADHGSGQQLGVHDIDLSVVGKAREASAVLANQRDIPRSGPNE</sequence>
<comment type="similarity">
    <text evidence="1">Belongs to the carbon-nitrogen hydrolase superfamily. NIT1/NIT2 family.</text>
</comment>
<proteinExistence type="inferred from homology"/>
<dbReference type="InterPro" id="IPR036526">
    <property type="entry name" value="C-N_Hydrolase_sf"/>
</dbReference>
<feature type="domain" description="CN hydrolase" evidence="2">
    <location>
        <begin position="1"/>
        <end position="245"/>
    </location>
</feature>
<dbReference type="PANTHER" id="PTHR23088">
    <property type="entry name" value="NITRILASE-RELATED"/>
    <property type="match status" value="1"/>
</dbReference>
<evidence type="ECO:0000313" key="3">
    <source>
        <dbReference type="EMBL" id="GAA3969921.1"/>
    </source>
</evidence>